<organism evidence="10 11">
    <name type="scientific">Staphylococcus aureus</name>
    <dbReference type="NCBI Taxonomy" id="1280"/>
    <lineage>
        <taxon>Bacteria</taxon>
        <taxon>Bacillati</taxon>
        <taxon>Bacillota</taxon>
        <taxon>Bacilli</taxon>
        <taxon>Bacillales</taxon>
        <taxon>Staphylococcaceae</taxon>
        <taxon>Staphylococcus</taxon>
    </lineage>
</organism>
<gene>
    <name evidence="10" type="primary">braB_2</name>
    <name evidence="10" type="ORF">NCTC7878_01633</name>
</gene>
<dbReference type="GO" id="GO:0015658">
    <property type="term" value="F:branched-chain amino acid transmembrane transporter activity"/>
    <property type="evidence" value="ECO:0007669"/>
    <property type="project" value="UniProtKB-UniRule"/>
</dbReference>
<keyword evidence="4" id="KW-1003">Cell membrane</keyword>
<dbReference type="GO" id="GO:0006865">
    <property type="term" value="P:amino acid transport"/>
    <property type="evidence" value="ECO:0007669"/>
    <property type="project" value="UniProtKB-KW"/>
</dbReference>
<evidence type="ECO:0000256" key="4">
    <source>
        <dbReference type="ARBA" id="ARBA00022475"/>
    </source>
</evidence>
<dbReference type="Proteomes" id="UP000249913">
    <property type="component" value="Unassembled WGS sequence"/>
</dbReference>
<evidence type="ECO:0000256" key="1">
    <source>
        <dbReference type="ARBA" id="ARBA00004651"/>
    </source>
</evidence>
<evidence type="ECO:0000256" key="9">
    <source>
        <dbReference type="RuleBase" id="RU362122"/>
    </source>
</evidence>
<comment type="function">
    <text evidence="9">Component of the transport system for branched-chain amino acids.</text>
</comment>
<dbReference type="Pfam" id="PF05525">
    <property type="entry name" value="Branch_AA_trans"/>
    <property type="match status" value="1"/>
</dbReference>
<comment type="subcellular location">
    <subcellularLocation>
        <location evidence="1 9">Cell membrane</location>
        <topology evidence="1 9">Multi-pass membrane protein</topology>
    </subcellularLocation>
</comment>
<evidence type="ECO:0000313" key="10">
    <source>
        <dbReference type="EMBL" id="SPZ98241.1"/>
    </source>
</evidence>
<evidence type="ECO:0000256" key="3">
    <source>
        <dbReference type="ARBA" id="ARBA00022448"/>
    </source>
</evidence>
<name>A0A2X2K1Y4_STAAU</name>
<dbReference type="GO" id="GO:0005886">
    <property type="term" value="C:plasma membrane"/>
    <property type="evidence" value="ECO:0007669"/>
    <property type="project" value="UniProtKB-SubCell"/>
</dbReference>
<evidence type="ECO:0000313" key="11">
    <source>
        <dbReference type="Proteomes" id="UP000249913"/>
    </source>
</evidence>
<dbReference type="EMBL" id="UAUX01000008">
    <property type="protein sequence ID" value="SPZ98241.1"/>
    <property type="molecule type" value="Genomic_DNA"/>
</dbReference>
<keyword evidence="6 9" id="KW-0029">Amino-acid transport</keyword>
<keyword evidence="8" id="KW-0472">Membrane</keyword>
<keyword evidence="5" id="KW-0812">Transmembrane</keyword>
<evidence type="ECO:0000256" key="8">
    <source>
        <dbReference type="ARBA" id="ARBA00023136"/>
    </source>
</evidence>
<protein>
    <recommendedName>
        <fullName evidence="9">Branched-chain amino acid transport system carrier protein</fullName>
    </recommendedName>
</protein>
<evidence type="ECO:0000256" key="2">
    <source>
        <dbReference type="ARBA" id="ARBA00008540"/>
    </source>
</evidence>
<keyword evidence="7" id="KW-1133">Transmembrane helix</keyword>
<evidence type="ECO:0000256" key="7">
    <source>
        <dbReference type="ARBA" id="ARBA00022989"/>
    </source>
</evidence>
<proteinExistence type="inferred from homology"/>
<evidence type="ECO:0000256" key="6">
    <source>
        <dbReference type="ARBA" id="ARBA00022970"/>
    </source>
</evidence>
<reference evidence="10 11" key="1">
    <citation type="submission" date="2018-06" db="EMBL/GenBank/DDBJ databases">
        <authorList>
            <consortium name="Pathogen Informatics"/>
            <person name="Doyle S."/>
        </authorList>
    </citation>
    <scope>NUCLEOTIDE SEQUENCE [LARGE SCALE GENOMIC DNA]</scope>
    <source>
        <strain evidence="10 11">NCTC7878</strain>
    </source>
</reference>
<evidence type="ECO:0000256" key="5">
    <source>
        <dbReference type="ARBA" id="ARBA00022692"/>
    </source>
</evidence>
<dbReference type="InterPro" id="IPR004685">
    <property type="entry name" value="Brnchd-chn_aa_trnsp_Livcs"/>
</dbReference>
<accession>A0A2X2K1Y4</accession>
<dbReference type="AlphaFoldDB" id="A0A2X2K1Y4"/>
<keyword evidence="3 9" id="KW-0813">Transport</keyword>
<sequence>MDAIAAIAFSMIVVNAVKLTGITKTNQIFKQTLTAGLIASNCFNFHIYFIRLYW</sequence>
<comment type="similarity">
    <text evidence="2 9">Belongs to the branched chain amino acid transporter family.</text>
</comment>